<feature type="chain" id="PRO_5046729051" evidence="2">
    <location>
        <begin position="23"/>
        <end position="151"/>
    </location>
</feature>
<keyword evidence="1" id="KW-0175">Coiled coil</keyword>
<dbReference type="EMBL" id="BMIJ01000003">
    <property type="protein sequence ID" value="GGB89207.1"/>
    <property type="molecule type" value="Genomic_DNA"/>
</dbReference>
<feature type="coiled-coil region" evidence="1">
    <location>
        <begin position="50"/>
        <end position="106"/>
    </location>
</feature>
<evidence type="ECO:0000313" key="3">
    <source>
        <dbReference type="EMBL" id="GGB89207.1"/>
    </source>
</evidence>
<feature type="signal peptide" evidence="2">
    <location>
        <begin position="1"/>
        <end position="22"/>
    </location>
</feature>
<dbReference type="SUPFAM" id="SSF58113">
    <property type="entry name" value="Apolipoprotein A-I"/>
    <property type="match status" value="1"/>
</dbReference>
<gene>
    <name evidence="3" type="ORF">GCM10011352_13990</name>
</gene>
<evidence type="ECO:0000256" key="2">
    <source>
        <dbReference type="SAM" id="SignalP"/>
    </source>
</evidence>
<keyword evidence="4" id="KW-1185">Reference proteome</keyword>
<evidence type="ECO:0000313" key="4">
    <source>
        <dbReference type="Proteomes" id="UP000629025"/>
    </source>
</evidence>
<name>A0ABQ1K5V8_9GAMM</name>
<dbReference type="Gene3D" id="1.20.120.20">
    <property type="entry name" value="Apolipoprotein"/>
    <property type="match status" value="1"/>
</dbReference>
<reference evidence="4" key="1">
    <citation type="journal article" date="2019" name="Int. J. Syst. Evol. Microbiol.">
        <title>The Global Catalogue of Microorganisms (GCM) 10K type strain sequencing project: providing services to taxonomists for standard genome sequencing and annotation.</title>
        <authorList>
            <consortium name="The Broad Institute Genomics Platform"/>
            <consortium name="The Broad Institute Genome Sequencing Center for Infectious Disease"/>
            <person name="Wu L."/>
            <person name="Ma J."/>
        </authorList>
    </citation>
    <scope>NUCLEOTIDE SEQUENCE [LARGE SCALE GENOMIC DNA]</scope>
    <source>
        <strain evidence="4">CGMCC 1.15341</strain>
    </source>
</reference>
<organism evidence="3 4">
    <name type="scientific">Marinobacterium zhoushanense</name>
    <dbReference type="NCBI Taxonomy" id="1679163"/>
    <lineage>
        <taxon>Bacteria</taxon>
        <taxon>Pseudomonadati</taxon>
        <taxon>Pseudomonadota</taxon>
        <taxon>Gammaproteobacteria</taxon>
        <taxon>Oceanospirillales</taxon>
        <taxon>Oceanospirillaceae</taxon>
        <taxon>Marinobacterium</taxon>
    </lineage>
</organism>
<dbReference type="Proteomes" id="UP000629025">
    <property type="component" value="Unassembled WGS sequence"/>
</dbReference>
<protein>
    <submittedName>
        <fullName evidence="3">Uncharacterized protein</fullName>
    </submittedName>
</protein>
<proteinExistence type="predicted"/>
<comment type="caution">
    <text evidence="3">The sequence shown here is derived from an EMBL/GenBank/DDBJ whole genome shotgun (WGS) entry which is preliminary data.</text>
</comment>
<keyword evidence="2" id="KW-0732">Signal</keyword>
<dbReference type="RefSeq" id="WP_188746724.1">
    <property type="nucleotide sequence ID" value="NZ_BMIJ01000003.1"/>
</dbReference>
<sequence>MHLHISTLMLLGILGAVQPCYAQAEKDSTTIEEVKKETQDLLQSIGSFTADKKDQAVEQAKDSLNKLDQRIDALEAKIDKNFDEMNDAAREEARENMKTLRKLRNKAAEWYGSMKASSADAWEQMKKGFSDAYKDLTEAWEKSEKELGSGK</sequence>
<evidence type="ECO:0000256" key="1">
    <source>
        <dbReference type="SAM" id="Coils"/>
    </source>
</evidence>
<accession>A0ABQ1K5V8</accession>